<keyword evidence="4 8" id="KW-1133">Transmembrane helix</keyword>
<evidence type="ECO:0000256" key="6">
    <source>
        <dbReference type="ARBA" id="ARBA00023180"/>
    </source>
</evidence>
<evidence type="ECO:0000256" key="1">
    <source>
        <dbReference type="ARBA" id="ARBA00004251"/>
    </source>
</evidence>
<dbReference type="Proteomes" id="UP000230750">
    <property type="component" value="Unassembled WGS sequence"/>
</dbReference>
<keyword evidence="3" id="KW-0732">Signal</keyword>
<keyword evidence="10" id="KW-1185">Reference proteome</keyword>
<proteinExistence type="predicted"/>
<dbReference type="EMBL" id="MRZV01001479">
    <property type="protein sequence ID" value="PIK37580.1"/>
    <property type="molecule type" value="Genomic_DNA"/>
</dbReference>
<feature type="compositionally biased region" description="Low complexity" evidence="7">
    <location>
        <begin position="1"/>
        <end position="29"/>
    </location>
</feature>
<dbReference type="GO" id="GO:0031902">
    <property type="term" value="C:late endosome membrane"/>
    <property type="evidence" value="ECO:0007669"/>
    <property type="project" value="TreeGrafter"/>
</dbReference>
<dbReference type="PANTHER" id="PTHR11506">
    <property type="entry name" value="LYSOSOME-ASSOCIATED MEMBRANE GLYCOPROTEIN"/>
    <property type="match status" value="1"/>
</dbReference>
<evidence type="ECO:0000256" key="4">
    <source>
        <dbReference type="ARBA" id="ARBA00022989"/>
    </source>
</evidence>
<evidence type="ECO:0000256" key="2">
    <source>
        <dbReference type="ARBA" id="ARBA00022692"/>
    </source>
</evidence>
<keyword evidence="2 8" id="KW-0812">Transmembrane</keyword>
<comment type="caution">
    <text evidence="9">The sequence shown here is derived from an EMBL/GenBank/DDBJ whole genome shotgun (WGS) entry which is preliminary data.</text>
</comment>
<comment type="subcellular location">
    <subcellularLocation>
        <location evidence="1">Cell membrane</location>
        <topology evidence="1">Single-pass type I membrane protein</topology>
    </subcellularLocation>
</comment>
<dbReference type="PANTHER" id="PTHR11506:SF35">
    <property type="entry name" value="LYSOSOME-ASSOCIATED MEMBRANE GLYCOPROTEIN 5"/>
    <property type="match status" value="1"/>
</dbReference>
<organism evidence="9 10">
    <name type="scientific">Stichopus japonicus</name>
    <name type="common">Sea cucumber</name>
    <dbReference type="NCBI Taxonomy" id="307972"/>
    <lineage>
        <taxon>Eukaryota</taxon>
        <taxon>Metazoa</taxon>
        <taxon>Echinodermata</taxon>
        <taxon>Eleutherozoa</taxon>
        <taxon>Echinozoa</taxon>
        <taxon>Holothuroidea</taxon>
        <taxon>Aspidochirotacea</taxon>
        <taxon>Aspidochirotida</taxon>
        <taxon>Stichopodidae</taxon>
        <taxon>Apostichopus</taxon>
    </lineage>
</organism>
<evidence type="ECO:0000256" key="3">
    <source>
        <dbReference type="ARBA" id="ARBA00022729"/>
    </source>
</evidence>
<dbReference type="GO" id="GO:0072594">
    <property type="term" value="P:establishment of protein localization to organelle"/>
    <property type="evidence" value="ECO:0007669"/>
    <property type="project" value="TreeGrafter"/>
</dbReference>
<protein>
    <recommendedName>
        <fullName evidence="11">Lysosome-associated membrane glycoprotein 1</fullName>
    </recommendedName>
</protein>
<evidence type="ECO:0000313" key="9">
    <source>
        <dbReference type="EMBL" id="PIK37580.1"/>
    </source>
</evidence>
<reference evidence="9 10" key="1">
    <citation type="journal article" date="2017" name="PLoS Biol.">
        <title>The sea cucumber genome provides insights into morphological evolution and visceral regeneration.</title>
        <authorList>
            <person name="Zhang X."/>
            <person name="Sun L."/>
            <person name="Yuan J."/>
            <person name="Sun Y."/>
            <person name="Gao Y."/>
            <person name="Zhang L."/>
            <person name="Li S."/>
            <person name="Dai H."/>
            <person name="Hamel J.F."/>
            <person name="Liu C."/>
            <person name="Yu Y."/>
            <person name="Liu S."/>
            <person name="Lin W."/>
            <person name="Guo K."/>
            <person name="Jin S."/>
            <person name="Xu P."/>
            <person name="Storey K.B."/>
            <person name="Huan P."/>
            <person name="Zhang T."/>
            <person name="Zhou Y."/>
            <person name="Zhang J."/>
            <person name="Lin C."/>
            <person name="Li X."/>
            <person name="Xing L."/>
            <person name="Huo D."/>
            <person name="Sun M."/>
            <person name="Wang L."/>
            <person name="Mercier A."/>
            <person name="Li F."/>
            <person name="Yang H."/>
            <person name="Xiang J."/>
        </authorList>
    </citation>
    <scope>NUCLEOTIDE SEQUENCE [LARGE SCALE GENOMIC DNA]</scope>
    <source>
        <strain evidence="9">Shaxun</strain>
        <tissue evidence="9">Muscle</tissue>
    </source>
</reference>
<dbReference type="GO" id="GO:0005886">
    <property type="term" value="C:plasma membrane"/>
    <property type="evidence" value="ECO:0007669"/>
    <property type="project" value="TreeGrafter"/>
</dbReference>
<accession>A0A2G8JPD9</accession>
<evidence type="ECO:0008006" key="11">
    <source>
        <dbReference type="Google" id="ProtNLM"/>
    </source>
</evidence>
<dbReference type="Gene3D" id="2.40.160.110">
    <property type="match status" value="1"/>
</dbReference>
<keyword evidence="5 8" id="KW-0472">Membrane</keyword>
<evidence type="ECO:0000256" key="8">
    <source>
        <dbReference type="SAM" id="Phobius"/>
    </source>
</evidence>
<gene>
    <name evidence="9" type="ORF">BSL78_25592</name>
</gene>
<feature type="region of interest" description="Disordered" evidence="7">
    <location>
        <begin position="1"/>
        <end position="30"/>
    </location>
</feature>
<name>A0A2G8JPD9_STIJA</name>
<feature type="transmembrane region" description="Helical" evidence="8">
    <location>
        <begin position="227"/>
        <end position="249"/>
    </location>
</feature>
<evidence type="ECO:0000256" key="7">
    <source>
        <dbReference type="SAM" id="MobiDB-lite"/>
    </source>
</evidence>
<dbReference type="GO" id="GO:0005765">
    <property type="term" value="C:lysosomal membrane"/>
    <property type="evidence" value="ECO:0007669"/>
    <property type="project" value="TreeGrafter"/>
</dbReference>
<keyword evidence="6" id="KW-0325">Glycoprotein</keyword>
<evidence type="ECO:0000313" key="10">
    <source>
        <dbReference type="Proteomes" id="UP000230750"/>
    </source>
</evidence>
<dbReference type="InterPro" id="IPR002000">
    <property type="entry name" value="Lysosome-assoc_membr_glycop"/>
</dbReference>
<evidence type="ECO:0000256" key="5">
    <source>
        <dbReference type="ARBA" id="ARBA00023136"/>
    </source>
</evidence>
<dbReference type="AlphaFoldDB" id="A0A2G8JPD9"/>
<sequence length="265" mass="29284">MATTKATTMATTMAKTTATTTNAPTTPITGELTTENLQTDMTTSFVTDVIATTTFTMPMTTDAKKFGEWTVVKDGKDCMKIQLGGVFQYGEGESIEIPPEASSDGSKCMGDVALFNLLLEEETSATKVFEMNLQFEMADDTYKLTRLNFSLLIDVKTYVGDRHSVFLEAPVGKYFVCEDEWTEEIASITLDFTHRKFQPFVQSTKDKDYGDEFKCGDPLPGGKTKRVGLIVTLTLLAVFIVAVGLFFVLRKKGSSYRRFTNNSGV</sequence>